<evidence type="ECO:0000313" key="2">
    <source>
        <dbReference type="Proteomes" id="UP000814033"/>
    </source>
</evidence>
<gene>
    <name evidence="1" type="ORF">FA95DRAFT_1594919</name>
</gene>
<sequence>MSAPLAPSFATNVHTAVETHTQQSALATTQSAVSTSAPSAKSRRKPLGRRISKEASGMLRDYYDNHNDYPTRGEREHLLQKVEGIDGLGTYDLNKLNNWFSNRRKYSPRVDNTVEKKGTAELFYPSLTQANMEAINLCLEETCYPNDAHLDIWAKRLDVNREHLSMYVSQYRADHNGAYNPRRRRSMKPAATAAATAVDDSTRAHRDTVPTPATQPPPPPPLEISYPTPTSSTFPSPAVPNEPIRAPATWVATPMLVFLPQPHGFSPAPPTANQPTAPALLPPPQPVLTPVPRPVLHTRPKELLIDAVRAAQEAARAMPPPPIPMMLHDLRRALEPVEETGARFLAAVRSGELASYGIIPEMAQGRRN</sequence>
<name>A0ACB8RYZ8_9AGAM</name>
<dbReference type="EMBL" id="MU275881">
    <property type="protein sequence ID" value="KAI0048826.1"/>
    <property type="molecule type" value="Genomic_DNA"/>
</dbReference>
<reference evidence="1" key="1">
    <citation type="submission" date="2021-02" db="EMBL/GenBank/DDBJ databases">
        <authorList>
            <consortium name="DOE Joint Genome Institute"/>
            <person name="Ahrendt S."/>
            <person name="Looney B.P."/>
            <person name="Miyauchi S."/>
            <person name="Morin E."/>
            <person name="Drula E."/>
            <person name="Courty P.E."/>
            <person name="Chicoki N."/>
            <person name="Fauchery L."/>
            <person name="Kohler A."/>
            <person name="Kuo A."/>
            <person name="Labutti K."/>
            <person name="Pangilinan J."/>
            <person name="Lipzen A."/>
            <person name="Riley R."/>
            <person name="Andreopoulos W."/>
            <person name="He G."/>
            <person name="Johnson J."/>
            <person name="Barry K.W."/>
            <person name="Grigoriev I.V."/>
            <person name="Nagy L."/>
            <person name="Hibbett D."/>
            <person name="Henrissat B."/>
            <person name="Matheny P.B."/>
            <person name="Labbe J."/>
            <person name="Martin F."/>
        </authorList>
    </citation>
    <scope>NUCLEOTIDE SEQUENCE</scope>
    <source>
        <strain evidence="1">FP105234-sp</strain>
    </source>
</reference>
<comment type="caution">
    <text evidence="1">The sequence shown here is derived from an EMBL/GenBank/DDBJ whole genome shotgun (WGS) entry which is preliminary data.</text>
</comment>
<evidence type="ECO:0000313" key="1">
    <source>
        <dbReference type="EMBL" id="KAI0048826.1"/>
    </source>
</evidence>
<protein>
    <submittedName>
        <fullName evidence="1">Uncharacterized protein</fullName>
    </submittedName>
</protein>
<dbReference type="Proteomes" id="UP000814033">
    <property type="component" value="Unassembled WGS sequence"/>
</dbReference>
<accession>A0ACB8RYZ8</accession>
<organism evidence="1 2">
    <name type="scientific">Auriscalpium vulgare</name>
    <dbReference type="NCBI Taxonomy" id="40419"/>
    <lineage>
        <taxon>Eukaryota</taxon>
        <taxon>Fungi</taxon>
        <taxon>Dikarya</taxon>
        <taxon>Basidiomycota</taxon>
        <taxon>Agaricomycotina</taxon>
        <taxon>Agaricomycetes</taxon>
        <taxon>Russulales</taxon>
        <taxon>Auriscalpiaceae</taxon>
        <taxon>Auriscalpium</taxon>
    </lineage>
</organism>
<keyword evidence="2" id="KW-1185">Reference proteome</keyword>
<reference evidence="1" key="2">
    <citation type="journal article" date="2022" name="New Phytol.">
        <title>Evolutionary transition to the ectomycorrhizal habit in the genomes of a hyperdiverse lineage of mushroom-forming fungi.</title>
        <authorList>
            <person name="Looney B."/>
            <person name="Miyauchi S."/>
            <person name="Morin E."/>
            <person name="Drula E."/>
            <person name="Courty P.E."/>
            <person name="Kohler A."/>
            <person name="Kuo A."/>
            <person name="LaButti K."/>
            <person name="Pangilinan J."/>
            <person name="Lipzen A."/>
            <person name="Riley R."/>
            <person name="Andreopoulos W."/>
            <person name="He G."/>
            <person name="Johnson J."/>
            <person name="Nolan M."/>
            <person name="Tritt A."/>
            <person name="Barry K.W."/>
            <person name="Grigoriev I.V."/>
            <person name="Nagy L.G."/>
            <person name="Hibbett D."/>
            <person name="Henrissat B."/>
            <person name="Matheny P.B."/>
            <person name="Labbe J."/>
            <person name="Martin F.M."/>
        </authorList>
    </citation>
    <scope>NUCLEOTIDE SEQUENCE</scope>
    <source>
        <strain evidence="1">FP105234-sp</strain>
    </source>
</reference>
<proteinExistence type="predicted"/>